<keyword evidence="3" id="KW-0443">Lipid metabolism</keyword>
<comment type="similarity">
    <text evidence="1">Belongs to the short-chain dehydrogenases/reductases (SDR) family.</text>
</comment>
<dbReference type="Proteomes" id="UP000184251">
    <property type="component" value="Unassembled WGS sequence"/>
</dbReference>
<protein>
    <submittedName>
        <fullName evidence="4">3-oxoacyl-[acyl-carrier protein] reductase</fullName>
    </submittedName>
</protein>
<dbReference type="FunFam" id="3.40.50.720:FF:000084">
    <property type="entry name" value="Short-chain dehydrogenase reductase"/>
    <property type="match status" value="1"/>
</dbReference>
<evidence type="ECO:0000313" key="5">
    <source>
        <dbReference type="Proteomes" id="UP000184251"/>
    </source>
</evidence>
<dbReference type="InterPro" id="IPR002347">
    <property type="entry name" value="SDR_fam"/>
</dbReference>
<dbReference type="InterPro" id="IPR036291">
    <property type="entry name" value="NAD(P)-bd_dom_sf"/>
</dbReference>
<dbReference type="SUPFAM" id="SSF51735">
    <property type="entry name" value="NAD(P)-binding Rossmann-fold domains"/>
    <property type="match status" value="1"/>
</dbReference>
<dbReference type="STRING" id="1120975.SAMN02746064_01247"/>
<sequence length="247" mass="26707">MLAIDLRGKIAFVTGSSRGIGKSCAKTLAQAGAKVIINYNTNKEAALEVAKEIGGDTPIIQGDVTDPQKVEDMLNFIKEKYGRLDILVNNAGTTTEYNLEDLPVEDIQKIFEVNLFGTFYCTKFALPLMKENGGTIINISSTSMYTGAGGGAHYAASKSALLGFTRNLAKDYGQYNIRTNSIAVTMVNTELLINRKTGDLKSKIESVPVKRLCEPEEVGYLTAFLASDMAGYINGEVITMDGGRTYA</sequence>
<evidence type="ECO:0000256" key="1">
    <source>
        <dbReference type="ARBA" id="ARBA00006484"/>
    </source>
</evidence>
<dbReference type="GO" id="GO:0008206">
    <property type="term" value="P:bile acid metabolic process"/>
    <property type="evidence" value="ECO:0007669"/>
    <property type="project" value="UniProtKB-ARBA"/>
</dbReference>
<keyword evidence="2" id="KW-0560">Oxidoreductase</keyword>
<dbReference type="Gene3D" id="3.40.50.720">
    <property type="entry name" value="NAD(P)-binding Rossmann-like Domain"/>
    <property type="match status" value="1"/>
</dbReference>
<evidence type="ECO:0000313" key="4">
    <source>
        <dbReference type="EMBL" id="SHE80954.1"/>
    </source>
</evidence>
<gene>
    <name evidence="4" type="ORF">SAMN02746064_01247</name>
</gene>
<dbReference type="AlphaFoldDB" id="A0A1M4WIB0"/>
<dbReference type="OrthoDB" id="9803333at2"/>
<evidence type="ECO:0000256" key="2">
    <source>
        <dbReference type="ARBA" id="ARBA00023002"/>
    </source>
</evidence>
<dbReference type="PROSITE" id="PS00061">
    <property type="entry name" value="ADH_SHORT"/>
    <property type="match status" value="1"/>
</dbReference>
<dbReference type="CDD" id="cd05233">
    <property type="entry name" value="SDR_c"/>
    <property type="match status" value="1"/>
</dbReference>
<evidence type="ECO:0000256" key="3">
    <source>
        <dbReference type="ARBA" id="ARBA00023221"/>
    </source>
</evidence>
<dbReference type="PRINTS" id="PR00081">
    <property type="entry name" value="GDHRDH"/>
</dbReference>
<name>A0A1M4WIB0_9FIRM</name>
<reference evidence="4 5" key="1">
    <citation type="submission" date="2016-11" db="EMBL/GenBank/DDBJ databases">
        <authorList>
            <person name="Jaros S."/>
            <person name="Januszkiewicz K."/>
            <person name="Wedrychowicz H."/>
        </authorList>
    </citation>
    <scope>NUCLEOTIDE SEQUENCE [LARGE SCALE GENOMIC DNA]</scope>
    <source>
        <strain evidence="4 5">DSM 14828</strain>
    </source>
</reference>
<organism evidence="4 5">
    <name type="scientific">Alkalibacter saccharofermentans DSM 14828</name>
    <dbReference type="NCBI Taxonomy" id="1120975"/>
    <lineage>
        <taxon>Bacteria</taxon>
        <taxon>Bacillati</taxon>
        <taxon>Bacillota</taxon>
        <taxon>Clostridia</taxon>
        <taxon>Eubacteriales</taxon>
        <taxon>Eubacteriaceae</taxon>
        <taxon>Alkalibacter</taxon>
    </lineage>
</organism>
<dbReference type="EMBL" id="FQTU01000007">
    <property type="protein sequence ID" value="SHE80954.1"/>
    <property type="molecule type" value="Genomic_DNA"/>
</dbReference>
<dbReference type="NCBIfam" id="NF005559">
    <property type="entry name" value="PRK07231.1"/>
    <property type="match status" value="1"/>
</dbReference>
<dbReference type="PANTHER" id="PTHR42879">
    <property type="entry name" value="3-OXOACYL-(ACYL-CARRIER-PROTEIN) REDUCTASE"/>
    <property type="match status" value="1"/>
</dbReference>
<dbReference type="InterPro" id="IPR050259">
    <property type="entry name" value="SDR"/>
</dbReference>
<dbReference type="InterPro" id="IPR020904">
    <property type="entry name" value="Sc_DH/Rdtase_CS"/>
</dbReference>
<dbReference type="PRINTS" id="PR00080">
    <property type="entry name" value="SDRFAMILY"/>
</dbReference>
<keyword evidence="3" id="KW-0753">Steroid metabolism</keyword>
<dbReference type="RefSeq" id="WP_084117040.1">
    <property type="nucleotide sequence ID" value="NZ_FQTU01000007.1"/>
</dbReference>
<accession>A0A1M4WIB0</accession>
<proteinExistence type="inferred from homology"/>
<dbReference type="Pfam" id="PF13561">
    <property type="entry name" value="adh_short_C2"/>
    <property type="match status" value="1"/>
</dbReference>
<keyword evidence="5" id="KW-1185">Reference proteome</keyword>
<dbReference type="PANTHER" id="PTHR42879:SF2">
    <property type="entry name" value="3-OXOACYL-[ACYL-CARRIER-PROTEIN] REDUCTASE FABG"/>
    <property type="match status" value="1"/>
</dbReference>
<dbReference type="GO" id="GO:0016491">
    <property type="term" value="F:oxidoreductase activity"/>
    <property type="evidence" value="ECO:0007669"/>
    <property type="project" value="UniProtKB-KW"/>
</dbReference>